<dbReference type="SUPFAM" id="SSF103473">
    <property type="entry name" value="MFS general substrate transporter"/>
    <property type="match status" value="1"/>
</dbReference>
<evidence type="ECO:0000256" key="2">
    <source>
        <dbReference type="ARBA" id="ARBA00006236"/>
    </source>
</evidence>
<feature type="domain" description="Major facilitator superfamily (MFS) profile" evidence="9">
    <location>
        <begin position="21"/>
        <end position="405"/>
    </location>
</feature>
<feature type="transmembrane region" description="Helical" evidence="8">
    <location>
        <begin position="21"/>
        <end position="43"/>
    </location>
</feature>
<dbReference type="Pfam" id="PF07690">
    <property type="entry name" value="MFS_1"/>
    <property type="match status" value="1"/>
</dbReference>
<dbReference type="GO" id="GO:0005886">
    <property type="term" value="C:plasma membrane"/>
    <property type="evidence" value="ECO:0007669"/>
    <property type="project" value="UniProtKB-SubCell"/>
</dbReference>
<dbReference type="InterPro" id="IPR011701">
    <property type="entry name" value="MFS"/>
</dbReference>
<evidence type="ECO:0000256" key="6">
    <source>
        <dbReference type="ARBA" id="ARBA00022989"/>
    </source>
</evidence>
<dbReference type="GO" id="GO:0015385">
    <property type="term" value="F:sodium:proton antiporter activity"/>
    <property type="evidence" value="ECO:0007669"/>
    <property type="project" value="TreeGrafter"/>
</dbReference>
<sequence>MTSDVNHVSLENPSRASGLRILLVLSALMAFASISTDIYLPAFPALATAFHTDPGQVQMTLSGFLVGFSLGQLFWGPIGDRYGRRIPIAIGLVLFMVGSAGCALSGSAWQMTGWRVVQAVGACAGPVLARAMVRDLYARERSAQMLSTLMLVMSVAPLLGPILGAQILAVRSWQAIFWTLAGFGLLVLVGLLALPETLPRHRRNPQRLTQALGGYLRLLRSPRLIGYAVSGGFFYGGIYAYLAGTPFAYINYYHVPTQAYGLLFGLNIIGMMVANLLNTRLVIRLGSDRIFRVGTMIAAFAGVTLALNSRFGWGGLAGLVVPLFLYVSMAGFVVANSVAGALAAFPSKAGAASALVGAMHYGTGVLSAAMIGWFADGTPWAMGWIVGLGGVGSFVSAILLVRASGPAT</sequence>
<dbReference type="Gene3D" id="1.20.1720.10">
    <property type="entry name" value="Multidrug resistance protein D"/>
    <property type="match status" value="1"/>
</dbReference>
<keyword evidence="7 8" id="KW-0472">Membrane</keyword>
<accession>A0A931BMC9</accession>
<evidence type="ECO:0000256" key="1">
    <source>
        <dbReference type="ARBA" id="ARBA00004651"/>
    </source>
</evidence>
<dbReference type="AlphaFoldDB" id="A0A931BMC9"/>
<evidence type="ECO:0000256" key="8">
    <source>
        <dbReference type="RuleBase" id="RU365088"/>
    </source>
</evidence>
<dbReference type="PANTHER" id="PTHR23502:SF132">
    <property type="entry name" value="POLYAMINE TRANSPORTER 2-RELATED"/>
    <property type="match status" value="1"/>
</dbReference>
<dbReference type="NCBIfam" id="TIGR00710">
    <property type="entry name" value="efflux_Bcr_CflA"/>
    <property type="match status" value="1"/>
</dbReference>
<dbReference type="InterPro" id="IPR004812">
    <property type="entry name" value="Efflux_drug-R_Bcr/CmlA"/>
</dbReference>
<feature type="transmembrane region" description="Helical" evidence="8">
    <location>
        <begin position="381"/>
        <end position="401"/>
    </location>
</feature>
<feature type="transmembrane region" description="Helical" evidence="8">
    <location>
        <begin position="145"/>
        <end position="169"/>
    </location>
</feature>
<feature type="transmembrane region" description="Helical" evidence="8">
    <location>
        <begin position="352"/>
        <end position="375"/>
    </location>
</feature>
<feature type="transmembrane region" description="Helical" evidence="8">
    <location>
        <begin position="224"/>
        <end position="244"/>
    </location>
</feature>
<evidence type="ECO:0000256" key="5">
    <source>
        <dbReference type="ARBA" id="ARBA00022692"/>
    </source>
</evidence>
<dbReference type="NCBIfam" id="NF008314">
    <property type="entry name" value="PRK11102.1"/>
    <property type="match status" value="1"/>
</dbReference>
<evidence type="ECO:0000256" key="7">
    <source>
        <dbReference type="ARBA" id="ARBA00023136"/>
    </source>
</evidence>
<comment type="subcellular location">
    <subcellularLocation>
        <location evidence="8">Cell inner membrane</location>
        <topology evidence="8">Multi-pass membrane protein</topology>
    </subcellularLocation>
    <subcellularLocation>
        <location evidence="1">Cell membrane</location>
        <topology evidence="1">Multi-pass membrane protein</topology>
    </subcellularLocation>
</comment>
<keyword evidence="3 8" id="KW-0813">Transport</keyword>
<keyword evidence="6 8" id="KW-1133">Transmembrane helix</keyword>
<dbReference type="InterPro" id="IPR020846">
    <property type="entry name" value="MFS_dom"/>
</dbReference>
<dbReference type="PROSITE" id="PS50850">
    <property type="entry name" value="MFS"/>
    <property type="match status" value="1"/>
</dbReference>
<dbReference type="FunFam" id="1.20.1720.10:FF:000005">
    <property type="entry name" value="Bcr/CflA family efflux transporter"/>
    <property type="match status" value="1"/>
</dbReference>
<feature type="transmembrane region" description="Helical" evidence="8">
    <location>
        <begin position="88"/>
        <end position="109"/>
    </location>
</feature>
<name>A0A931BMC9_9HYPH</name>
<gene>
    <name evidence="10" type="ORF">I2H38_02105</name>
</gene>
<comment type="similarity">
    <text evidence="2 8">Belongs to the major facilitator superfamily. Bcr/CmlA family.</text>
</comment>
<protein>
    <recommendedName>
        <fullName evidence="8">Bcr/CflA family efflux transporter</fullName>
    </recommendedName>
</protein>
<feature type="transmembrane region" description="Helical" evidence="8">
    <location>
        <begin position="290"/>
        <end position="311"/>
    </location>
</feature>
<dbReference type="CDD" id="cd17320">
    <property type="entry name" value="MFS_MdfA_MDR_like"/>
    <property type="match status" value="1"/>
</dbReference>
<feature type="transmembrane region" description="Helical" evidence="8">
    <location>
        <begin position="259"/>
        <end position="278"/>
    </location>
</feature>
<feature type="transmembrane region" description="Helical" evidence="8">
    <location>
        <begin position="115"/>
        <end position="133"/>
    </location>
</feature>
<dbReference type="Proteomes" id="UP000599312">
    <property type="component" value="Unassembled WGS sequence"/>
</dbReference>
<comment type="caution">
    <text evidence="10">The sequence shown here is derived from an EMBL/GenBank/DDBJ whole genome shotgun (WGS) entry which is preliminary data.</text>
</comment>
<keyword evidence="5 8" id="KW-0812">Transmembrane</keyword>
<evidence type="ECO:0000313" key="10">
    <source>
        <dbReference type="EMBL" id="MBF9232164.1"/>
    </source>
</evidence>
<dbReference type="InterPro" id="IPR036259">
    <property type="entry name" value="MFS_trans_sf"/>
</dbReference>
<feature type="transmembrane region" description="Helical" evidence="8">
    <location>
        <begin position="55"/>
        <end position="76"/>
    </location>
</feature>
<evidence type="ECO:0000256" key="3">
    <source>
        <dbReference type="ARBA" id="ARBA00022448"/>
    </source>
</evidence>
<feature type="transmembrane region" description="Helical" evidence="8">
    <location>
        <begin position="175"/>
        <end position="194"/>
    </location>
</feature>
<proteinExistence type="inferred from homology"/>
<dbReference type="EMBL" id="JADQDO010000001">
    <property type="protein sequence ID" value="MBF9232164.1"/>
    <property type="molecule type" value="Genomic_DNA"/>
</dbReference>
<evidence type="ECO:0000256" key="4">
    <source>
        <dbReference type="ARBA" id="ARBA00022475"/>
    </source>
</evidence>
<feature type="transmembrane region" description="Helical" evidence="8">
    <location>
        <begin position="323"/>
        <end position="345"/>
    </location>
</feature>
<dbReference type="PANTHER" id="PTHR23502">
    <property type="entry name" value="MAJOR FACILITATOR SUPERFAMILY"/>
    <property type="match status" value="1"/>
</dbReference>
<evidence type="ECO:0000313" key="11">
    <source>
        <dbReference type="Proteomes" id="UP000599312"/>
    </source>
</evidence>
<dbReference type="GO" id="GO:1990961">
    <property type="term" value="P:xenobiotic detoxification by transmembrane export across the plasma membrane"/>
    <property type="evidence" value="ECO:0007669"/>
    <property type="project" value="InterPro"/>
</dbReference>
<reference evidence="10" key="1">
    <citation type="submission" date="2020-11" db="EMBL/GenBank/DDBJ databases">
        <authorList>
            <person name="Kim M.K."/>
        </authorList>
    </citation>
    <scope>NUCLEOTIDE SEQUENCE</scope>
    <source>
        <strain evidence="10">BT350</strain>
    </source>
</reference>
<organism evidence="10 11">
    <name type="scientific">Microvirga alba</name>
    <dbReference type="NCBI Taxonomy" id="2791025"/>
    <lineage>
        <taxon>Bacteria</taxon>
        <taxon>Pseudomonadati</taxon>
        <taxon>Pseudomonadota</taxon>
        <taxon>Alphaproteobacteria</taxon>
        <taxon>Hyphomicrobiales</taxon>
        <taxon>Methylobacteriaceae</taxon>
        <taxon>Microvirga</taxon>
    </lineage>
</organism>
<evidence type="ECO:0000259" key="9">
    <source>
        <dbReference type="PROSITE" id="PS50850"/>
    </source>
</evidence>
<keyword evidence="11" id="KW-1185">Reference proteome</keyword>
<keyword evidence="8" id="KW-0997">Cell inner membrane</keyword>
<keyword evidence="4" id="KW-1003">Cell membrane</keyword>
<dbReference type="GO" id="GO:0042910">
    <property type="term" value="F:xenobiotic transmembrane transporter activity"/>
    <property type="evidence" value="ECO:0007669"/>
    <property type="project" value="InterPro"/>
</dbReference>